<accession>A0A8C7GIJ9</accession>
<evidence type="ECO:0000256" key="1">
    <source>
        <dbReference type="ARBA" id="ARBA00004906"/>
    </source>
</evidence>
<dbReference type="FunFam" id="1.10.750.20:FF:000001">
    <property type="entry name" value="Ankyrin repeat and SOCS box containing 1"/>
    <property type="match status" value="1"/>
</dbReference>
<evidence type="ECO:0000313" key="6">
    <source>
        <dbReference type="Ensembl" id="ENSOKIP00005044138.1"/>
    </source>
</evidence>
<dbReference type="Ensembl" id="ENSOKIT00005046490.1">
    <property type="protein sequence ID" value="ENSOKIP00005044138.1"/>
    <property type="gene ID" value="ENSOKIG00005018598.1"/>
</dbReference>
<dbReference type="SMART" id="SM00253">
    <property type="entry name" value="SOCS"/>
    <property type="match status" value="1"/>
</dbReference>
<feature type="repeat" description="ANK" evidence="4">
    <location>
        <begin position="281"/>
        <end position="313"/>
    </location>
</feature>
<evidence type="ECO:0000256" key="2">
    <source>
        <dbReference type="ARBA" id="ARBA00022737"/>
    </source>
</evidence>
<dbReference type="Pfam" id="PF12796">
    <property type="entry name" value="Ank_2"/>
    <property type="match status" value="3"/>
</dbReference>
<dbReference type="InterPro" id="IPR001496">
    <property type="entry name" value="SOCS_box"/>
</dbReference>
<dbReference type="InterPro" id="IPR036770">
    <property type="entry name" value="Ankyrin_rpt-contain_sf"/>
</dbReference>
<sequence>MNSETEAGYVFDQPEEDVVTQYMIEQSLLKYNKHKGSLPNDPAGPEGDPDEVFTVIKEGNEDALIRLAEQPGAMSRVDDRGWIPLHEAAVQEKKSILEIVFSASPQGAEQCRTLKGETPLFLAVVCGLRENATFLLQNGCCPDLQNDDEESPLVAAIVNDQYDCASLLLRCNAKVDQTGDLERTALHEASLLGLDNFVNLLLHSGADPNARDVDKLTPLALAAETGHLNVVDVLLQKGVCVSVCVCVWTIWSDSLSVSPLSLSFFLALSVTLSGASVQSQTEGSVLFEAVASGNPDIISLLLDYGAEPDMPNHSGHLPIHRAAYHGHLLVLERLISATKMEAVKKSGMSPLHSAAAGGHTQCLEVLLNAGYDPNFMLHPRVRNKYDDERRSALYFAVSNNDVQSTRLLLEAEAMVNQDPVNCLQVALRLGNYELINTLLRYGANASYYSRVNTTHFPSALQYALKDEVMLRMLLNHGYDVQRCFDCPYGDSSHDYAPWTTSFTKDMFCEVITVKWLKHISAQVVRIMLDYTDHVTLCVKLKECLKTQKQWPEICYIQENVRSLKHLCRLRIRDCLSRLHLRSPAFISFMPLPTRLKDYLRYREYDIYSRGSPD</sequence>
<dbReference type="PANTHER" id="PTHR24198:SF176">
    <property type="entry name" value="ANKYRIN REPEAT AND SOCS BOX CONTAINING 14"/>
    <property type="match status" value="1"/>
</dbReference>
<evidence type="ECO:0000259" key="5">
    <source>
        <dbReference type="PROSITE" id="PS50225"/>
    </source>
</evidence>
<dbReference type="Pfam" id="PF00023">
    <property type="entry name" value="Ank"/>
    <property type="match status" value="1"/>
</dbReference>
<evidence type="ECO:0000256" key="3">
    <source>
        <dbReference type="ARBA" id="ARBA00023043"/>
    </source>
</evidence>
<dbReference type="PROSITE" id="PS50088">
    <property type="entry name" value="ANK_REPEAT"/>
    <property type="match status" value="5"/>
</dbReference>
<comment type="pathway">
    <text evidence="1">Protein modification; protein ubiquitination.</text>
</comment>
<gene>
    <name evidence="6" type="primary">ASB14</name>
    <name evidence="6" type="synonym">asb14b</name>
</gene>
<reference evidence="6" key="1">
    <citation type="submission" date="2025-08" db="UniProtKB">
        <authorList>
            <consortium name="Ensembl"/>
        </authorList>
    </citation>
    <scope>IDENTIFICATION</scope>
</reference>
<dbReference type="InterPro" id="IPR036036">
    <property type="entry name" value="SOCS_box-like_dom_sf"/>
</dbReference>
<dbReference type="Pfam" id="PF07525">
    <property type="entry name" value="SOCS_box"/>
    <property type="match status" value="1"/>
</dbReference>
<keyword evidence="3 4" id="KW-0040">ANK repeat</keyword>
<organism evidence="6 7">
    <name type="scientific">Oncorhynchus kisutch</name>
    <name type="common">Coho salmon</name>
    <name type="synonym">Salmo kisutch</name>
    <dbReference type="NCBI Taxonomy" id="8019"/>
    <lineage>
        <taxon>Eukaryota</taxon>
        <taxon>Metazoa</taxon>
        <taxon>Chordata</taxon>
        <taxon>Craniata</taxon>
        <taxon>Vertebrata</taxon>
        <taxon>Euteleostomi</taxon>
        <taxon>Actinopterygii</taxon>
        <taxon>Neopterygii</taxon>
        <taxon>Teleostei</taxon>
        <taxon>Protacanthopterygii</taxon>
        <taxon>Salmoniformes</taxon>
        <taxon>Salmonidae</taxon>
        <taxon>Salmoninae</taxon>
        <taxon>Oncorhynchus</taxon>
    </lineage>
</organism>
<evidence type="ECO:0000256" key="4">
    <source>
        <dbReference type="PROSITE-ProRule" id="PRU00023"/>
    </source>
</evidence>
<dbReference type="Gene3D" id="1.25.40.20">
    <property type="entry name" value="Ankyrin repeat-containing domain"/>
    <property type="match status" value="2"/>
</dbReference>
<proteinExistence type="predicted"/>
<feature type="repeat" description="ANK" evidence="4">
    <location>
        <begin position="214"/>
        <end position="239"/>
    </location>
</feature>
<dbReference type="UniPathway" id="UPA00143"/>
<dbReference type="Proteomes" id="UP000694557">
    <property type="component" value="Unassembled WGS sequence"/>
</dbReference>
<dbReference type="GO" id="GO:0016567">
    <property type="term" value="P:protein ubiquitination"/>
    <property type="evidence" value="ECO:0007669"/>
    <property type="project" value="UniProtKB-UniPathway"/>
</dbReference>
<dbReference type="PROSITE" id="PS50297">
    <property type="entry name" value="ANK_REP_REGION"/>
    <property type="match status" value="3"/>
</dbReference>
<dbReference type="GeneTree" id="ENSGT00940000156550"/>
<dbReference type="Gene3D" id="1.10.750.20">
    <property type="entry name" value="SOCS box"/>
    <property type="match status" value="1"/>
</dbReference>
<feature type="repeat" description="ANK" evidence="4">
    <location>
        <begin position="115"/>
        <end position="147"/>
    </location>
</feature>
<dbReference type="SUPFAM" id="SSF48403">
    <property type="entry name" value="Ankyrin repeat"/>
    <property type="match status" value="2"/>
</dbReference>
<reference evidence="6" key="2">
    <citation type="submission" date="2025-09" db="UniProtKB">
        <authorList>
            <consortium name="Ensembl"/>
        </authorList>
    </citation>
    <scope>IDENTIFICATION</scope>
</reference>
<feature type="repeat" description="ANK" evidence="4">
    <location>
        <begin position="346"/>
        <end position="378"/>
    </location>
</feature>
<keyword evidence="7" id="KW-1185">Reference proteome</keyword>
<dbReference type="PANTHER" id="PTHR24198">
    <property type="entry name" value="ANKYRIN REPEAT AND PROTEIN KINASE DOMAIN-CONTAINING PROTEIN"/>
    <property type="match status" value="1"/>
</dbReference>
<dbReference type="SMART" id="SM00969">
    <property type="entry name" value="SOCS_box"/>
    <property type="match status" value="1"/>
</dbReference>
<feature type="domain" description="SOCS box" evidence="5">
    <location>
        <begin position="557"/>
        <end position="605"/>
    </location>
</feature>
<name>A0A8C7GIJ9_ONCKI</name>
<evidence type="ECO:0000313" key="7">
    <source>
        <dbReference type="Proteomes" id="UP000694557"/>
    </source>
</evidence>
<dbReference type="AlphaFoldDB" id="A0A8C7GIJ9"/>
<dbReference type="SMART" id="SM00248">
    <property type="entry name" value="ANK"/>
    <property type="match status" value="11"/>
</dbReference>
<dbReference type="GO" id="GO:0035556">
    <property type="term" value="P:intracellular signal transduction"/>
    <property type="evidence" value="ECO:0007669"/>
    <property type="project" value="InterPro"/>
</dbReference>
<protein>
    <submittedName>
        <fullName evidence="6">Ankyrin repeat and SOCS box containing 14</fullName>
    </submittedName>
</protein>
<dbReference type="PROSITE" id="PS50225">
    <property type="entry name" value="SOCS"/>
    <property type="match status" value="1"/>
</dbReference>
<dbReference type="GO" id="GO:0005737">
    <property type="term" value="C:cytoplasm"/>
    <property type="evidence" value="ECO:0007669"/>
    <property type="project" value="TreeGrafter"/>
</dbReference>
<dbReference type="InterPro" id="IPR002110">
    <property type="entry name" value="Ankyrin_rpt"/>
</dbReference>
<feature type="repeat" description="ANK" evidence="4">
    <location>
        <begin position="181"/>
        <end position="213"/>
    </location>
</feature>
<dbReference type="SUPFAM" id="SSF158235">
    <property type="entry name" value="SOCS box-like"/>
    <property type="match status" value="1"/>
</dbReference>
<keyword evidence="2" id="KW-0677">Repeat</keyword>